<dbReference type="PANTHER" id="PTHR19848">
    <property type="entry name" value="WD40 REPEAT PROTEIN"/>
    <property type="match status" value="1"/>
</dbReference>
<dbReference type="InterPro" id="IPR036322">
    <property type="entry name" value="WD40_repeat_dom_sf"/>
</dbReference>
<sequence>MSSDWLPGRLTRPSGSGIGRQGHRLALLLKLEGHTSTVFAVDVSPDGRTIASGSLDNTVRIWDAETDESLHTLKPGHSGAVWSVHISPDTRRVASGSDDQTSLVSDIKTGELAFEPIKCNGDVFCVRYSPSGDRIASASGVIQIWNADTAKHILSIEEPGLYSLAWSLDGEQIIGGGHEHITIFNSSTGDQICTWKAHGGFIRFLSLSPNGSHMATCDSLKKTAFVFDVTTGEKIAAYEHGGDVWGIAHSPSGRFIGIACEDRKAYLWDAPDDPQTTVSFCLVLVQFYSHTMY</sequence>
<dbReference type="InterPro" id="IPR019775">
    <property type="entry name" value="WD40_repeat_CS"/>
</dbReference>
<feature type="repeat" description="WD" evidence="3">
    <location>
        <begin position="31"/>
        <end position="72"/>
    </location>
</feature>
<dbReference type="AlphaFoldDB" id="A0A0C9WFD7"/>
<feature type="repeat" description="WD" evidence="3">
    <location>
        <begin position="74"/>
        <end position="115"/>
    </location>
</feature>
<dbReference type="SUPFAM" id="SSF50978">
    <property type="entry name" value="WD40 repeat-like"/>
    <property type="match status" value="1"/>
</dbReference>
<dbReference type="SMART" id="SM00320">
    <property type="entry name" value="WD40"/>
    <property type="match status" value="6"/>
</dbReference>
<dbReference type="CDD" id="cd00200">
    <property type="entry name" value="WD40"/>
    <property type="match status" value="1"/>
</dbReference>
<protein>
    <recommendedName>
        <fullName evidence="6">WD40 repeat-like protein</fullName>
    </recommendedName>
</protein>
<dbReference type="InterPro" id="IPR001680">
    <property type="entry name" value="WD40_rpt"/>
</dbReference>
<dbReference type="HOGENOM" id="CLU_000288_57_33_1"/>
<evidence type="ECO:0000256" key="3">
    <source>
        <dbReference type="PROSITE-ProRule" id="PRU00221"/>
    </source>
</evidence>
<organism evidence="4 5">
    <name type="scientific">Hydnomerulius pinastri MD-312</name>
    <dbReference type="NCBI Taxonomy" id="994086"/>
    <lineage>
        <taxon>Eukaryota</taxon>
        <taxon>Fungi</taxon>
        <taxon>Dikarya</taxon>
        <taxon>Basidiomycota</taxon>
        <taxon>Agaricomycotina</taxon>
        <taxon>Agaricomycetes</taxon>
        <taxon>Agaricomycetidae</taxon>
        <taxon>Boletales</taxon>
        <taxon>Boletales incertae sedis</taxon>
        <taxon>Leucogyrophana</taxon>
    </lineage>
</organism>
<dbReference type="InterPro" id="IPR015943">
    <property type="entry name" value="WD40/YVTN_repeat-like_dom_sf"/>
</dbReference>
<dbReference type="EMBL" id="KN839845">
    <property type="protein sequence ID" value="KIJ64711.1"/>
    <property type="molecule type" value="Genomic_DNA"/>
</dbReference>
<dbReference type="PROSITE" id="PS00678">
    <property type="entry name" value="WD_REPEATS_1"/>
    <property type="match status" value="1"/>
</dbReference>
<dbReference type="PROSITE" id="PS50294">
    <property type="entry name" value="WD_REPEATS_REGION"/>
    <property type="match status" value="1"/>
</dbReference>
<name>A0A0C9WFD7_9AGAM</name>
<dbReference type="Gene3D" id="2.130.10.10">
    <property type="entry name" value="YVTN repeat-like/Quinoprotein amine dehydrogenase"/>
    <property type="match status" value="2"/>
</dbReference>
<gene>
    <name evidence="4" type="ORF">HYDPIDRAFT_111289</name>
</gene>
<reference evidence="4 5" key="1">
    <citation type="submission" date="2014-04" db="EMBL/GenBank/DDBJ databases">
        <title>Evolutionary Origins and Diversification of the Mycorrhizal Mutualists.</title>
        <authorList>
            <consortium name="DOE Joint Genome Institute"/>
            <consortium name="Mycorrhizal Genomics Consortium"/>
            <person name="Kohler A."/>
            <person name="Kuo A."/>
            <person name="Nagy L.G."/>
            <person name="Floudas D."/>
            <person name="Copeland A."/>
            <person name="Barry K.W."/>
            <person name="Cichocki N."/>
            <person name="Veneault-Fourrey C."/>
            <person name="LaButti K."/>
            <person name="Lindquist E.A."/>
            <person name="Lipzen A."/>
            <person name="Lundell T."/>
            <person name="Morin E."/>
            <person name="Murat C."/>
            <person name="Riley R."/>
            <person name="Ohm R."/>
            <person name="Sun H."/>
            <person name="Tunlid A."/>
            <person name="Henrissat B."/>
            <person name="Grigoriev I.V."/>
            <person name="Hibbett D.S."/>
            <person name="Martin F."/>
        </authorList>
    </citation>
    <scope>NUCLEOTIDE SEQUENCE [LARGE SCALE GENOMIC DNA]</scope>
    <source>
        <strain evidence="4 5">MD-312</strain>
    </source>
</reference>
<dbReference type="PROSITE" id="PS50082">
    <property type="entry name" value="WD_REPEATS_2"/>
    <property type="match status" value="2"/>
</dbReference>
<evidence type="ECO:0000256" key="1">
    <source>
        <dbReference type="ARBA" id="ARBA00022574"/>
    </source>
</evidence>
<keyword evidence="5" id="KW-1185">Reference proteome</keyword>
<evidence type="ECO:0000313" key="5">
    <source>
        <dbReference type="Proteomes" id="UP000053820"/>
    </source>
</evidence>
<dbReference type="Pfam" id="PF00400">
    <property type="entry name" value="WD40"/>
    <property type="match status" value="5"/>
</dbReference>
<evidence type="ECO:0000313" key="4">
    <source>
        <dbReference type="EMBL" id="KIJ64711.1"/>
    </source>
</evidence>
<accession>A0A0C9WFD7</accession>
<keyword evidence="2" id="KW-0677">Repeat</keyword>
<dbReference type="OrthoDB" id="2660687at2759"/>
<dbReference type="Proteomes" id="UP000053820">
    <property type="component" value="Unassembled WGS sequence"/>
</dbReference>
<keyword evidence="1 3" id="KW-0853">WD repeat</keyword>
<proteinExistence type="predicted"/>
<evidence type="ECO:0000256" key="2">
    <source>
        <dbReference type="ARBA" id="ARBA00022737"/>
    </source>
</evidence>
<evidence type="ECO:0008006" key="6">
    <source>
        <dbReference type="Google" id="ProtNLM"/>
    </source>
</evidence>
<dbReference type="PANTHER" id="PTHR19848:SF8">
    <property type="entry name" value="F-BOX AND WD REPEAT DOMAIN CONTAINING 7"/>
    <property type="match status" value="1"/>
</dbReference>